<organism evidence="7 8">
    <name type="scientific">Xiphophorus couchianus</name>
    <name type="common">Monterrey platyfish</name>
    <dbReference type="NCBI Taxonomy" id="32473"/>
    <lineage>
        <taxon>Eukaryota</taxon>
        <taxon>Metazoa</taxon>
        <taxon>Chordata</taxon>
        <taxon>Craniata</taxon>
        <taxon>Vertebrata</taxon>
        <taxon>Euteleostomi</taxon>
        <taxon>Actinopterygii</taxon>
        <taxon>Neopterygii</taxon>
        <taxon>Teleostei</taxon>
        <taxon>Neoteleostei</taxon>
        <taxon>Acanthomorphata</taxon>
        <taxon>Ovalentaria</taxon>
        <taxon>Atherinomorphae</taxon>
        <taxon>Cyprinodontiformes</taxon>
        <taxon>Poeciliidae</taxon>
        <taxon>Poeciliinae</taxon>
        <taxon>Xiphophorus</taxon>
    </lineage>
</organism>
<dbReference type="InterPro" id="IPR051503">
    <property type="entry name" value="ComplSys_Reg/VirEntry_Med"/>
</dbReference>
<dbReference type="Ensembl" id="ENSXCOT00000020555.1">
    <property type="protein sequence ID" value="ENSXCOP00000020307.1"/>
    <property type="gene ID" value="ENSXCOG00000015226.1"/>
</dbReference>
<keyword evidence="3" id="KW-0732">Signal</keyword>
<proteinExistence type="predicted"/>
<feature type="domain" description="Sushi" evidence="6">
    <location>
        <begin position="30"/>
        <end position="89"/>
    </location>
</feature>
<dbReference type="InterPro" id="IPR000436">
    <property type="entry name" value="Sushi_SCR_CCP_dom"/>
</dbReference>
<dbReference type="Proteomes" id="UP000261380">
    <property type="component" value="Unplaced"/>
</dbReference>
<feature type="domain" description="Sushi" evidence="6">
    <location>
        <begin position="146"/>
        <end position="207"/>
    </location>
</feature>
<dbReference type="Gene3D" id="2.10.70.10">
    <property type="entry name" value="Complement Module, domain 1"/>
    <property type="match status" value="4"/>
</dbReference>
<keyword evidence="8" id="KW-1185">Reference proteome</keyword>
<dbReference type="InterPro" id="IPR035976">
    <property type="entry name" value="Sushi/SCR/CCP_sf"/>
</dbReference>
<dbReference type="CDD" id="cd00033">
    <property type="entry name" value="CCP"/>
    <property type="match status" value="3"/>
</dbReference>
<feature type="domain" description="Sushi" evidence="6">
    <location>
        <begin position="229"/>
        <end position="282"/>
    </location>
</feature>
<name>A0A3B5M9T2_9TELE</name>
<evidence type="ECO:0000259" key="6">
    <source>
        <dbReference type="PROSITE" id="PS50923"/>
    </source>
</evidence>
<accession>A0A3B5M9T2</accession>
<keyword evidence="4" id="KW-1015">Disulfide bond</keyword>
<dbReference type="GeneTree" id="ENSGT00940000154386"/>
<sequence length="362" mass="40457">TCIFRQMKVMKPPDKQCIFFLSVSAVDEGEPCGAPDLKNGYFLPVRESHPHGSSVTYSCDAGYKTTEEGWWATIVCQDGVWYKKPECVVDTVCVLPVIPNGKFMQNLNGSLEINCNAGYSLNGQDNIVECHSGTWSAVPLCQKHPGACGEPPVVPNAVVTQTYQEVFAAYSKVEYQCRQGFLTEDRQSKKSAYCVAGNWAGTPHCSKWSLLFGKTKSATVKTGERFAFDNCGEIPHVPNGNPEPQEQRSLKYTCQNFYKLVGPDTVVCHRGGTWSEVPKCKEDFCLLDTTKYPDLINSGNTFIRNGDTEYPRCVDKWTLKNYAVVRCIEGNLSVSRCKYQYNSRGMNTFASQCLFRCSTRQN</sequence>
<reference evidence="7" key="1">
    <citation type="submission" date="2025-08" db="UniProtKB">
        <authorList>
            <consortium name="Ensembl"/>
        </authorList>
    </citation>
    <scope>IDENTIFICATION</scope>
</reference>
<dbReference type="PANTHER" id="PTHR45785:SF2">
    <property type="entry name" value="COMPLEMENT FACTOR H-RELATED"/>
    <property type="match status" value="1"/>
</dbReference>
<feature type="domain" description="Sushi" evidence="6">
    <location>
        <begin position="91"/>
        <end position="143"/>
    </location>
</feature>
<dbReference type="SMART" id="SM00032">
    <property type="entry name" value="CCP"/>
    <property type="match status" value="4"/>
</dbReference>
<keyword evidence="2 5" id="KW-0768">Sushi</keyword>
<evidence type="ECO:0000256" key="1">
    <source>
        <dbReference type="ARBA" id="ARBA00004328"/>
    </source>
</evidence>
<evidence type="ECO:0000256" key="2">
    <source>
        <dbReference type="ARBA" id="ARBA00022659"/>
    </source>
</evidence>
<dbReference type="PROSITE" id="PS50923">
    <property type="entry name" value="SUSHI"/>
    <property type="match status" value="4"/>
</dbReference>
<evidence type="ECO:0000313" key="7">
    <source>
        <dbReference type="Ensembl" id="ENSXCOP00000020307.1"/>
    </source>
</evidence>
<dbReference type="STRING" id="32473.ENSXCOP00000020307"/>
<evidence type="ECO:0000256" key="4">
    <source>
        <dbReference type="ARBA" id="ARBA00023157"/>
    </source>
</evidence>
<protein>
    <recommendedName>
        <fullName evidence="6">Sushi domain-containing protein</fullName>
    </recommendedName>
</protein>
<comment type="subcellular location">
    <subcellularLocation>
        <location evidence="1">Virion</location>
    </subcellularLocation>
</comment>
<dbReference type="Pfam" id="PF00084">
    <property type="entry name" value="Sushi"/>
    <property type="match status" value="4"/>
</dbReference>
<evidence type="ECO:0000256" key="5">
    <source>
        <dbReference type="PROSITE-ProRule" id="PRU00302"/>
    </source>
</evidence>
<dbReference type="PANTHER" id="PTHR45785">
    <property type="entry name" value="COMPLEMENT FACTOR H-RELATED"/>
    <property type="match status" value="1"/>
</dbReference>
<dbReference type="AlphaFoldDB" id="A0A3B5M9T2"/>
<evidence type="ECO:0000313" key="8">
    <source>
        <dbReference type="Proteomes" id="UP000261380"/>
    </source>
</evidence>
<evidence type="ECO:0000256" key="3">
    <source>
        <dbReference type="ARBA" id="ARBA00022729"/>
    </source>
</evidence>
<comment type="caution">
    <text evidence="5">Lacks conserved residue(s) required for the propagation of feature annotation.</text>
</comment>
<reference evidence="7" key="2">
    <citation type="submission" date="2025-09" db="UniProtKB">
        <authorList>
            <consortium name="Ensembl"/>
        </authorList>
    </citation>
    <scope>IDENTIFICATION</scope>
</reference>
<dbReference type="SUPFAM" id="SSF57535">
    <property type="entry name" value="Complement control module/SCR domain"/>
    <property type="match status" value="4"/>
</dbReference>